<dbReference type="KEGG" id="ang:An12g03560"/>
<accession>A0AAJ8BVE5</accession>
<dbReference type="AlphaFoldDB" id="A0AAJ8BVE5"/>
<gene>
    <name evidence="1" type="ORF">An12g03560</name>
</gene>
<dbReference type="VEuPathDB" id="FungiDB:An12g03560"/>
<protein>
    <submittedName>
        <fullName evidence="1">Uncharacterized protein</fullName>
    </submittedName>
</protein>
<dbReference type="GeneID" id="84592532"/>
<proteinExistence type="predicted"/>
<dbReference type="RefSeq" id="XP_059604403.1">
    <property type="nucleotide sequence ID" value="XM_059750805.1"/>
</dbReference>
<reference evidence="1" key="1">
    <citation type="submission" date="2025-02" db="EMBL/GenBank/DDBJ databases">
        <authorList>
            <consortium name="NCBI Genome Project"/>
        </authorList>
    </citation>
    <scope>NUCLEOTIDE SEQUENCE</scope>
</reference>
<organism evidence="1">
    <name type="scientific">Aspergillus niger</name>
    <dbReference type="NCBI Taxonomy" id="5061"/>
    <lineage>
        <taxon>Eukaryota</taxon>
        <taxon>Fungi</taxon>
        <taxon>Dikarya</taxon>
        <taxon>Ascomycota</taxon>
        <taxon>Pezizomycotina</taxon>
        <taxon>Eurotiomycetes</taxon>
        <taxon>Eurotiomycetidae</taxon>
        <taxon>Eurotiales</taxon>
        <taxon>Aspergillaceae</taxon>
        <taxon>Aspergillus</taxon>
        <taxon>Aspergillus subgen. Circumdati</taxon>
    </lineage>
</organism>
<sequence length="84" mass="9546">MGPCFPAEGPLGMSWARAITRRLGRYQLETNEDRHRGQGWEWNDGRIVAAWINPYHATDMASQARMAPCCQSDLMPRAGTNRRV</sequence>
<name>A0AAJ8BVE5_ASPNG</name>
<reference evidence="1" key="2">
    <citation type="submission" date="2025-08" db="UniProtKB">
        <authorList>
            <consortium name="RefSeq"/>
        </authorList>
    </citation>
    <scope>IDENTIFICATION</scope>
</reference>
<evidence type="ECO:0000313" key="1">
    <source>
        <dbReference type="RefSeq" id="XP_059604403.1"/>
    </source>
</evidence>